<dbReference type="Gene3D" id="3.40.50.300">
    <property type="entry name" value="P-loop containing nucleotide triphosphate hydrolases"/>
    <property type="match status" value="1"/>
</dbReference>
<dbReference type="InterPro" id="IPR027417">
    <property type="entry name" value="P-loop_NTPase"/>
</dbReference>
<feature type="domain" description="ABC transporter" evidence="4">
    <location>
        <begin position="4"/>
        <end position="245"/>
    </location>
</feature>
<sequence>MSRITLKNVTKEFVTRGGHRVTAVDNFNLEIQEGECFSFLGPSGCGKTTTLRMIAGFEDLTEGEIWLGDKPVSVKSKNLYVPPEERGLGMVFQAFAVWPHLNVFENVAFPLRVKKTPRDELRERVMTALGHTDLQGAEKAYPSDLSGGQQQRIALARAIVTNPRVMLLDEPLSNLDPKLRESMRFEIKALQKKFNFTIIFVTHDQSEAMALSDRMLVMDLGKIIQTGTPREMYQDPANKFVYGFLGLSNFLRVRVRDGRVFPAEGTIQPIPFELPQGVSDGEGLLASRPNEIGLSRTEGTGYPGRIEKRLYMTFCIEYHVNIAGQVIRVHTPHGNVLPEGCGCFVQFRNPRWYAGESEQVELERIERQVI</sequence>
<dbReference type="PANTHER" id="PTHR43875">
    <property type="entry name" value="MALTODEXTRIN IMPORT ATP-BINDING PROTEIN MSMX"/>
    <property type="match status" value="1"/>
</dbReference>
<dbReference type="InterPro" id="IPR017871">
    <property type="entry name" value="ABC_transporter-like_CS"/>
</dbReference>
<evidence type="ECO:0000313" key="5">
    <source>
        <dbReference type="EMBL" id="TDY60817.1"/>
    </source>
</evidence>
<keyword evidence="2" id="KW-0547">Nucleotide-binding</keyword>
<dbReference type="Proteomes" id="UP000295066">
    <property type="component" value="Unassembled WGS sequence"/>
</dbReference>
<dbReference type="InterPro" id="IPR003593">
    <property type="entry name" value="AAA+_ATPase"/>
</dbReference>
<dbReference type="PANTHER" id="PTHR43875:SF4">
    <property type="entry name" value="GLUCOSE IMPORT ATP-BINDING PROTEIN GLCV"/>
    <property type="match status" value="1"/>
</dbReference>
<dbReference type="GO" id="GO:0055052">
    <property type="term" value="C:ATP-binding cassette (ABC) transporter complex, substrate-binding subunit-containing"/>
    <property type="evidence" value="ECO:0007669"/>
    <property type="project" value="TreeGrafter"/>
</dbReference>
<evidence type="ECO:0000256" key="1">
    <source>
        <dbReference type="ARBA" id="ARBA00022448"/>
    </source>
</evidence>
<keyword evidence="6" id="KW-1185">Reference proteome</keyword>
<dbReference type="PROSITE" id="PS00211">
    <property type="entry name" value="ABC_TRANSPORTER_1"/>
    <property type="match status" value="1"/>
</dbReference>
<reference evidence="5 6" key="1">
    <citation type="submission" date="2019-03" db="EMBL/GenBank/DDBJ databases">
        <title>Genomic Encyclopedia of Type Strains, Phase IV (KMG-IV): sequencing the most valuable type-strain genomes for metagenomic binning, comparative biology and taxonomic classification.</title>
        <authorList>
            <person name="Goeker M."/>
        </authorList>
    </citation>
    <scope>NUCLEOTIDE SEQUENCE [LARGE SCALE GENOMIC DNA]</scope>
    <source>
        <strain evidence="5 6">DSM 25964</strain>
    </source>
</reference>
<name>A0A4R8M9T1_9BACT</name>
<dbReference type="GO" id="GO:0016887">
    <property type="term" value="F:ATP hydrolysis activity"/>
    <property type="evidence" value="ECO:0007669"/>
    <property type="project" value="InterPro"/>
</dbReference>
<organism evidence="5 6">
    <name type="scientific">Aminivibrio pyruvatiphilus</name>
    <dbReference type="NCBI Taxonomy" id="1005740"/>
    <lineage>
        <taxon>Bacteria</taxon>
        <taxon>Thermotogati</taxon>
        <taxon>Synergistota</taxon>
        <taxon>Synergistia</taxon>
        <taxon>Synergistales</taxon>
        <taxon>Aminobacteriaceae</taxon>
        <taxon>Aminivibrio</taxon>
    </lineage>
</organism>
<dbReference type="Pfam" id="PF00005">
    <property type="entry name" value="ABC_tran"/>
    <property type="match status" value="1"/>
</dbReference>
<evidence type="ECO:0000256" key="2">
    <source>
        <dbReference type="ARBA" id="ARBA00022741"/>
    </source>
</evidence>
<gene>
    <name evidence="5" type="ORF">C8D99_10724</name>
</gene>
<proteinExistence type="predicted"/>
<evidence type="ECO:0000256" key="3">
    <source>
        <dbReference type="ARBA" id="ARBA00022840"/>
    </source>
</evidence>
<dbReference type="GO" id="GO:0140359">
    <property type="term" value="F:ABC-type transporter activity"/>
    <property type="evidence" value="ECO:0007669"/>
    <property type="project" value="UniProtKB-ARBA"/>
</dbReference>
<evidence type="ECO:0000259" key="4">
    <source>
        <dbReference type="PROSITE" id="PS50893"/>
    </source>
</evidence>
<dbReference type="PROSITE" id="PS50893">
    <property type="entry name" value="ABC_TRANSPORTER_2"/>
    <property type="match status" value="1"/>
</dbReference>
<dbReference type="GO" id="GO:0005524">
    <property type="term" value="F:ATP binding"/>
    <property type="evidence" value="ECO:0007669"/>
    <property type="project" value="UniProtKB-KW"/>
</dbReference>
<comment type="caution">
    <text evidence="5">The sequence shown here is derived from an EMBL/GenBank/DDBJ whole genome shotgun (WGS) entry which is preliminary data.</text>
</comment>
<dbReference type="SUPFAM" id="SSF52540">
    <property type="entry name" value="P-loop containing nucleoside triphosphate hydrolases"/>
    <property type="match status" value="1"/>
</dbReference>
<keyword evidence="3 5" id="KW-0067">ATP-binding</keyword>
<dbReference type="InterPro" id="IPR003439">
    <property type="entry name" value="ABC_transporter-like_ATP-bd"/>
</dbReference>
<keyword evidence="1" id="KW-0813">Transport</keyword>
<dbReference type="InterPro" id="IPR008995">
    <property type="entry name" value="Mo/tungstate-bd_C_term_dom"/>
</dbReference>
<dbReference type="RefSeq" id="WP_133957386.1">
    <property type="nucleotide sequence ID" value="NZ_SORI01000007.1"/>
</dbReference>
<dbReference type="FunFam" id="3.40.50.300:FF:000042">
    <property type="entry name" value="Maltose/maltodextrin ABC transporter, ATP-binding protein"/>
    <property type="match status" value="1"/>
</dbReference>
<dbReference type="OrthoDB" id="9802264at2"/>
<protein>
    <submittedName>
        <fullName evidence="5">Iron(III) transport system ATP-binding protein</fullName>
    </submittedName>
</protein>
<accession>A0A4R8M9T1</accession>
<dbReference type="InterPro" id="IPR047641">
    <property type="entry name" value="ABC_transpr_MalK/UgpC-like"/>
</dbReference>
<dbReference type="EMBL" id="SORI01000007">
    <property type="protein sequence ID" value="TDY60817.1"/>
    <property type="molecule type" value="Genomic_DNA"/>
</dbReference>
<dbReference type="SMART" id="SM00382">
    <property type="entry name" value="AAA"/>
    <property type="match status" value="1"/>
</dbReference>
<dbReference type="AlphaFoldDB" id="A0A4R8M9T1"/>
<dbReference type="SUPFAM" id="SSF50331">
    <property type="entry name" value="MOP-like"/>
    <property type="match status" value="1"/>
</dbReference>
<evidence type="ECO:0000313" key="6">
    <source>
        <dbReference type="Proteomes" id="UP000295066"/>
    </source>
</evidence>